<dbReference type="EMBL" id="CP080598">
    <property type="protein sequence ID" value="QYX33722.1"/>
    <property type="molecule type" value="Genomic_DNA"/>
</dbReference>
<sequence>MITQVMIQPSSWVESGIEIKKVRDLNLFKFSSELQSRLEELSERKKAEMLTASEEAELAEILELDRIFTFLNAKIIAES</sequence>
<evidence type="ECO:0000313" key="1">
    <source>
        <dbReference type="EMBL" id="QYX33722.1"/>
    </source>
</evidence>
<reference evidence="1 2" key="1">
    <citation type="journal article" date="2022" name="J. Am. Chem. Soc.">
        <title>Biosynthesis of Guanitoxin Enables Global Environmental Detection in Freshwater Cyanobacteria.</title>
        <authorList>
            <person name="Lima S.T."/>
            <person name="Fallon T.R."/>
            <person name="Cordoza J.L."/>
            <person name="Chekan J.R."/>
            <person name="Delbaje E."/>
            <person name="Hopiavuori A.R."/>
            <person name="Alvarenga D.O."/>
            <person name="Wood S.M."/>
            <person name="Luhavaya H."/>
            <person name="Baumgartner J.T."/>
            <person name="Dorr F.A."/>
            <person name="Etchegaray A."/>
            <person name="Pinto E."/>
            <person name="McKinnie S.M.K."/>
            <person name="Fiore M.F."/>
            <person name="Moore B.S."/>
        </authorList>
    </citation>
    <scope>NUCLEOTIDE SEQUENCE [LARGE SCALE GENOMIC DNA]</scope>
    <source>
        <strain evidence="1 2">ITEP-024</strain>
    </source>
</reference>
<keyword evidence="2" id="KW-1185">Reference proteome</keyword>
<protein>
    <submittedName>
        <fullName evidence="1">Uncharacterized protein</fullName>
    </submittedName>
</protein>
<name>A0ABX8X4T6_9CYAN</name>
<gene>
    <name evidence="1" type="ORF">K2F26_10700</name>
</gene>
<accession>A0ABX8X4T6</accession>
<dbReference type="RefSeq" id="WP_220611443.1">
    <property type="nucleotide sequence ID" value="NZ_CP080598.1"/>
</dbReference>
<organism evidence="1 2">
    <name type="scientific">Sphaerospermopsis torques-reginae ITEP-024</name>
    <dbReference type="NCBI Taxonomy" id="984208"/>
    <lineage>
        <taxon>Bacteria</taxon>
        <taxon>Bacillati</taxon>
        <taxon>Cyanobacteriota</taxon>
        <taxon>Cyanophyceae</taxon>
        <taxon>Nostocales</taxon>
        <taxon>Aphanizomenonaceae</taxon>
        <taxon>Sphaerospermopsis</taxon>
        <taxon>Sphaerospermopsis torques-reginae</taxon>
    </lineage>
</organism>
<dbReference type="Proteomes" id="UP000826540">
    <property type="component" value="Chromosome"/>
</dbReference>
<evidence type="ECO:0000313" key="2">
    <source>
        <dbReference type="Proteomes" id="UP000826540"/>
    </source>
</evidence>
<proteinExistence type="predicted"/>